<organism evidence="2 3">
    <name type="scientific">Trifolium medium</name>
    <dbReference type="NCBI Taxonomy" id="97028"/>
    <lineage>
        <taxon>Eukaryota</taxon>
        <taxon>Viridiplantae</taxon>
        <taxon>Streptophyta</taxon>
        <taxon>Embryophyta</taxon>
        <taxon>Tracheophyta</taxon>
        <taxon>Spermatophyta</taxon>
        <taxon>Magnoliopsida</taxon>
        <taxon>eudicotyledons</taxon>
        <taxon>Gunneridae</taxon>
        <taxon>Pentapetalae</taxon>
        <taxon>rosids</taxon>
        <taxon>fabids</taxon>
        <taxon>Fabales</taxon>
        <taxon>Fabaceae</taxon>
        <taxon>Papilionoideae</taxon>
        <taxon>50 kb inversion clade</taxon>
        <taxon>NPAAA clade</taxon>
        <taxon>Hologalegina</taxon>
        <taxon>IRL clade</taxon>
        <taxon>Trifolieae</taxon>
        <taxon>Trifolium</taxon>
    </lineage>
</organism>
<evidence type="ECO:0000313" key="2">
    <source>
        <dbReference type="EMBL" id="MCH85293.1"/>
    </source>
</evidence>
<sequence length="268" mass="29321">MILTSTFLHKLDLDGIPSLTSFPADGLPTSLKSLVIVDCVNLEFLPPKTWSNYTSLVTLELQNSCDGLVSHWMVSLHSKNFPLTIALISLPQRMETLTTLQSLYIYDCDALGSLPGLDTLTSLKRLSLDSPQELMLSFSEGHCLPSNLQSIVIESMRITMPPMTEWGLQRLNALSRLTIGGDDDMVNTLLKEPLLPISLVHLSISNLSATKSLEGNGLRHLSSLETLSFSDCSELESLSKDMFPSTLKSLSFGDCSALESLSEDTLPS</sequence>
<accession>A0A392MDS4</accession>
<dbReference type="GO" id="GO:0006952">
    <property type="term" value="P:defense response"/>
    <property type="evidence" value="ECO:0007669"/>
    <property type="project" value="UniProtKB-KW"/>
</dbReference>
<reference evidence="2 3" key="1">
    <citation type="journal article" date="2018" name="Front. Plant Sci.">
        <title>Red Clover (Trifolium pratense) and Zigzag Clover (T. medium) - A Picture of Genomic Similarities and Differences.</title>
        <authorList>
            <person name="Dluhosova J."/>
            <person name="Istvanek J."/>
            <person name="Nedelnik J."/>
            <person name="Repkova J."/>
        </authorList>
    </citation>
    <scope>NUCLEOTIDE SEQUENCE [LARGE SCALE GENOMIC DNA]</scope>
    <source>
        <strain evidence="3">cv. 10/8</strain>
        <tissue evidence="2">Leaf</tissue>
    </source>
</reference>
<dbReference type="SUPFAM" id="SSF52058">
    <property type="entry name" value="L domain-like"/>
    <property type="match status" value="1"/>
</dbReference>
<keyword evidence="1" id="KW-0611">Plant defense</keyword>
<dbReference type="Gene3D" id="3.80.10.10">
    <property type="entry name" value="Ribonuclease Inhibitor"/>
    <property type="match status" value="2"/>
</dbReference>
<proteinExistence type="predicted"/>
<gene>
    <name evidence="2" type="ORF">A2U01_0006137</name>
</gene>
<feature type="non-terminal residue" evidence="2">
    <location>
        <position position="268"/>
    </location>
</feature>
<evidence type="ECO:0000256" key="1">
    <source>
        <dbReference type="ARBA" id="ARBA00022821"/>
    </source>
</evidence>
<comment type="caution">
    <text evidence="2">The sequence shown here is derived from an EMBL/GenBank/DDBJ whole genome shotgun (WGS) entry which is preliminary data.</text>
</comment>
<dbReference type="InterPro" id="IPR032675">
    <property type="entry name" value="LRR_dom_sf"/>
</dbReference>
<dbReference type="Proteomes" id="UP000265520">
    <property type="component" value="Unassembled WGS sequence"/>
</dbReference>
<protein>
    <submittedName>
        <fullName evidence="2">LRR and NB-ARC domain disease resistance protein</fullName>
    </submittedName>
</protein>
<dbReference type="EMBL" id="LXQA010008233">
    <property type="protein sequence ID" value="MCH85293.1"/>
    <property type="molecule type" value="Genomic_DNA"/>
</dbReference>
<dbReference type="AlphaFoldDB" id="A0A392MDS4"/>
<name>A0A392MDS4_9FABA</name>
<keyword evidence="3" id="KW-1185">Reference proteome</keyword>
<dbReference type="PANTHER" id="PTHR36766:SF70">
    <property type="entry name" value="DISEASE RESISTANCE PROTEIN RGA4"/>
    <property type="match status" value="1"/>
</dbReference>
<evidence type="ECO:0000313" key="3">
    <source>
        <dbReference type="Proteomes" id="UP000265520"/>
    </source>
</evidence>
<dbReference type="PANTHER" id="PTHR36766">
    <property type="entry name" value="PLANT BROAD-SPECTRUM MILDEW RESISTANCE PROTEIN RPW8"/>
    <property type="match status" value="1"/>
</dbReference>